<keyword evidence="1" id="KW-1133">Transmembrane helix</keyword>
<keyword evidence="3" id="KW-1185">Reference proteome</keyword>
<evidence type="ECO:0000313" key="2">
    <source>
        <dbReference type="EMBL" id="TNY33708.1"/>
    </source>
</evidence>
<reference evidence="2 3" key="1">
    <citation type="submission" date="2019-06" db="EMBL/GenBank/DDBJ databases">
        <title>Genome of new Rhodobacteraceae sp. SM1903.</title>
        <authorList>
            <person name="Ren X."/>
        </authorList>
    </citation>
    <scope>NUCLEOTIDE SEQUENCE [LARGE SCALE GENOMIC DNA]</scope>
    <source>
        <strain evidence="2 3">SM1903</strain>
    </source>
</reference>
<organism evidence="2 3">
    <name type="scientific">Pelagovum pacificum</name>
    <dbReference type="NCBI Taxonomy" id="2588711"/>
    <lineage>
        <taxon>Bacteria</taxon>
        <taxon>Pseudomonadati</taxon>
        <taxon>Pseudomonadota</taxon>
        <taxon>Alphaproteobacteria</taxon>
        <taxon>Rhodobacterales</taxon>
        <taxon>Paracoccaceae</taxon>
        <taxon>Pelagovum</taxon>
    </lineage>
</organism>
<dbReference type="EMBL" id="VFFF01000001">
    <property type="protein sequence ID" value="TNY33708.1"/>
    <property type="molecule type" value="Genomic_DNA"/>
</dbReference>
<accession>A0A5C5GG19</accession>
<evidence type="ECO:0000313" key="3">
    <source>
        <dbReference type="Proteomes" id="UP000314011"/>
    </source>
</evidence>
<evidence type="ECO:0000256" key="1">
    <source>
        <dbReference type="SAM" id="Phobius"/>
    </source>
</evidence>
<dbReference type="AlphaFoldDB" id="A0A5C5GG19"/>
<name>A0A5C5GG19_9RHOB</name>
<proteinExistence type="predicted"/>
<keyword evidence="1" id="KW-0812">Transmembrane</keyword>
<dbReference type="Proteomes" id="UP000314011">
    <property type="component" value="Unassembled WGS sequence"/>
</dbReference>
<sequence>MPVISLLSYLFAILSAAGGGYLLWLAGAGEAGAAEDITATGALLSQLYSYGPGVALIATAFGFWVIGFVCHRLQQIRNAIREEYTINEG</sequence>
<protein>
    <submittedName>
        <fullName evidence="2">Uncharacterized protein</fullName>
    </submittedName>
</protein>
<gene>
    <name evidence="2" type="ORF">FHY64_10700</name>
</gene>
<comment type="caution">
    <text evidence="2">The sequence shown here is derived from an EMBL/GenBank/DDBJ whole genome shotgun (WGS) entry which is preliminary data.</text>
</comment>
<dbReference type="RefSeq" id="WP_140194394.1">
    <property type="nucleotide sequence ID" value="NZ_CP065915.1"/>
</dbReference>
<keyword evidence="1" id="KW-0472">Membrane</keyword>
<feature type="transmembrane region" description="Helical" evidence="1">
    <location>
        <begin position="49"/>
        <end position="71"/>
    </location>
</feature>